<evidence type="ECO:0008006" key="3">
    <source>
        <dbReference type="Google" id="ProtNLM"/>
    </source>
</evidence>
<gene>
    <name evidence="1" type="ORF">CS062_10120</name>
</gene>
<dbReference type="RefSeq" id="WP_099861531.1">
    <property type="nucleotide sequence ID" value="NZ_PEOG01000022.1"/>
</dbReference>
<reference evidence="1 2" key="1">
    <citation type="submission" date="2017-11" db="EMBL/GenBank/DDBJ databases">
        <title>Draft genome sequence of Mitsuaria sp. HWN-4.</title>
        <authorList>
            <person name="Gundlapally S.R."/>
        </authorList>
    </citation>
    <scope>NUCLEOTIDE SEQUENCE [LARGE SCALE GENOMIC DNA]</scope>
    <source>
        <strain evidence="1 2">HWN-4</strain>
    </source>
</reference>
<dbReference type="AlphaFoldDB" id="A0A2G9CAB2"/>
<keyword evidence="2" id="KW-1185">Reference proteome</keyword>
<organism evidence="1 2">
    <name type="scientific">Roseateles chitinivorans</name>
    <dbReference type="NCBI Taxonomy" id="2917965"/>
    <lineage>
        <taxon>Bacteria</taxon>
        <taxon>Pseudomonadati</taxon>
        <taxon>Pseudomonadota</taxon>
        <taxon>Betaproteobacteria</taxon>
        <taxon>Burkholderiales</taxon>
        <taxon>Sphaerotilaceae</taxon>
        <taxon>Roseateles</taxon>
    </lineage>
</organism>
<accession>A0A2G9CAB2</accession>
<name>A0A2G9CAB2_9BURK</name>
<dbReference type="Gene3D" id="3.40.50.150">
    <property type="entry name" value="Vaccinia Virus protein VP39"/>
    <property type="match status" value="1"/>
</dbReference>
<dbReference type="InterPro" id="IPR029063">
    <property type="entry name" value="SAM-dependent_MTases_sf"/>
</dbReference>
<dbReference type="EMBL" id="PEOG01000022">
    <property type="protein sequence ID" value="PIM53368.1"/>
    <property type="molecule type" value="Genomic_DNA"/>
</dbReference>
<comment type="caution">
    <text evidence="1">The sequence shown here is derived from an EMBL/GenBank/DDBJ whole genome shotgun (WGS) entry which is preliminary data.</text>
</comment>
<dbReference type="Pfam" id="PF13489">
    <property type="entry name" value="Methyltransf_23"/>
    <property type="match status" value="1"/>
</dbReference>
<dbReference type="OrthoDB" id="9790457at2"/>
<evidence type="ECO:0000313" key="2">
    <source>
        <dbReference type="Proteomes" id="UP000231501"/>
    </source>
</evidence>
<sequence>MPAARSASPLVRIDYPHIARHEMLAFLPRDCQRVLDVGCNTGAFGEAVKTARPGAEVWGVEPDAGAAERAGQYLDRVLQGCFDAALPLPEAHFHAVVFNDVLEHMPDPWAALNHAAPLLAPGGVVLASLPNLLHLDTIWPLLHDRDFRYERCGVRDRTHLRFFTRTSALRMFDECGYEVLSVQGINEQWYTPSIKRRLAFRLFGRQLEETKYVQFAFVARPAPQRLAS</sequence>
<dbReference type="SUPFAM" id="SSF53335">
    <property type="entry name" value="S-adenosyl-L-methionine-dependent methyltransferases"/>
    <property type="match status" value="1"/>
</dbReference>
<dbReference type="Proteomes" id="UP000231501">
    <property type="component" value="Unassembled WGS sequence"/>
</dbReference>
<proteinExistence type="predicted"/>
<evidence type="ECO:0000313" key="1">
    <source>
        <dbReference type="EMBL" id="PIM53368.1"/>
    </source>
</evidence>
<dbReference type="CDD" id="cd02440">
    <property type="entry name" value="AdoMet_MTases"/>
    <property type="match status" value="1"/>
</dbReference>
<dbReference type="PANTHER" id="PTHR43861">
    <property type="entry name" value="TRANS-ACONITATE 2-METHYLTRANSFERASE-RELATED"/>
    <property type="match status" value="1"/>
</dbReference>
<protein>
    <recommendedName>
        <fullName evidence="3">Class I SAM-dependent methyltransferase</fullName>
    </recommendedName>
</protein>